<sequence>MEDVVTIPMDGERVDEPACPGKVEEALRWLATRPNGGPIRFLRYAIEEPASKSAAALRSLVAPTAVLSAEPPESRAYAVLGLITDEIGKLGSAGDSRRRNTLLAAFRIPPAPGETTWKAALEDRFKQLMRLRGVFGDPPPSTTTPMHKAWGRAVGDLAGCLARKLVSLDEPGWRFYIDIGRAVVEVASDERVGWRARVASKGAQPVFVERMIVTAVMHRRTVRRRITERDIIACEDGVDGYRVHALTGWAHEPEEIPVTALWACRLVTSPGAHPGDPVRAHLRFRRALRRGERYTFLSEALDGELAEAREWVNVDVDHHGIAPGLCAPDGKPVAGLTVQITFDGECLPEACWWYAEQTEYERRCRPPDGDPHLLPAEDGFVRHTFIDGCHPRENYGIAFRWKSS</sequence>
<organism evidence="1 2">
    <name type="scientific">Amycolatopsis rifamycinica</name>
    <dbReference type="NCBI Taxonomy" id="287986"/>
    <lineage>
        <taxon>Bacteria</taxon>
        <taxon>Bacillati</taxon>
        <taxon>Actinomycetota</taxon>
        <taxon>Actinomycetes</taxon>
        <taxon>Pseudonocardiales</taxon>
        <taxon>Pseudonocardiaceae</taxon>
        <taxon>Amycolatopsis</taxon>
    </lineage>
</organism>
<dbReference type="eggNOG" id="ENOG5033U24">
    <property type="taxonomic scope" value="Bacteria"/>
</dbReference>
<dbReference type="EMBL" id="JMQI01000077">
    <property type="protein sequence ID" value="KDN17013.1"/>
    <property type="molecule type" value="Genomic_DNA"/>
</dbReference>
<evidence type="ECO:0000313" key="1">
    <source>
        <dbReference type="EMBL" id="KDN17013.1"/>
    </source>
</evidence>
<dbReference type="Proteomes" id="UP000027345">
    <property type="component" value="Unassembled WGS sequence"/>
</dbReference>
<accession>A0A066TYE8</accession>
<gene>
    <name evidence="1" type="ORF">DV20_38575</name>
</gene>
<dbReference type="AlphaFoldDB" id="A0A066TYE8"/>
<reference evidence="1 2" key="1">
    <citation type="submission" date="2014-05" db="EMBL/GenBank/DDBJ databases">
        <title>Draft genome sequence of Amycolatopsis rifamycinica DSM 46095.</title>
        <authorList>
            <person name="Lal R."/>
            <person name="Saxena A."/>
            <person name="Kumari R."/>
            <person name="Mukherjee U."/>
            <person name="Singh P."/>
            <person name="Sangwan N."/>
            <person name="Mahato N.K."/>
        </authorList>
    </citation>
    <scope>NUCLEOTIDE SEQUENCE [LARGE SCALE GENOMIC DNA]</scope>
    <source>
        <strain evidence="1 2">DSM 46095</strain>
    </source>
</reference>
<evidence type="ECO:0000313" key="2">
    <source>
        <dbReference type="Proteomes" id="UP000027345"/>
    </source>
</evidence>
<name>A0A066TYE8_9PSEU</name>
<keyword evidence="2" id="KW-1185">Reference proteome</keyword>
<protein>
    <submittedName>
        <fullName evidence="1">Uncharacterized protein</fullName>
    </submittedName>
</protein>
<proteinExistence type="predicted"/>
<comment type="caution">
    <text evidence="1">The sequence shown here is derived from an EMBL/GenBank/DDBJ whole genome shotgun (WGS) entry which is preliminary data.</text>
</comment>